<evidence type="ECO:0000313" key="2">
    <source>
        <dbReference type="Proteomes" id="UP000591272"/>
    </source>
</evidence>
<proteinExistence type="predicted"/>
<evidence type="ECO:0000313" key="1">
    <source>
        <dbReference type="EMBL" id="NYE13646.1"/>
    </source>
</evidence>
<keyword evidence="1" id="KW-0121">Carboxypeptidase</keyword>
<keyword evidence="2" id="KW-1185">Reference proteome</keyword>
<keyword evidence="1" id="KW-0378">Hydrolase</keyword>
<protein>
    <submittedName>
        <fullName evidence="1">Membrane carboxypeptidase/penicillin-binding protein</fullName>
    </submittedName>
</protein>
<comment type="caution">
    <text evidence="1">The sequence shown here is derived from an EMBL/GenBank/DDBJ whole genome shotgun (WGS) entry which is preliminary data.</text>
</comment>
<organism evidence="1 2">
    <name type="scientific">Actinomadura citrea</name>
    <dbReference type="NCBI Taxonomy" id="46158"/>
    <lineage>
        <taxon>Bacteria</taxon>
        <taxon>Bacillati</taxon>
        <taxon>Actinomycetota</taxon>
        <taxon>Actinomycetes</taxon>
        <taxon>Streptosporangiales</taxon>
        <taxon>Thermomonosporaceae</taxon>
        <taxon>Actinomadura</taxon>
    </lineage>
</organism>
<dbReference type="GO" id="GO:0004180">
    <property type="term" value="F:carboxypeptidase activity"/>
    <property type="evidence" value="ECO:0007669"/>
    <property type="project" value="UniProtKB-KW"/>
</dbReference>
<dbReference type="Proteomes" id="UP000591272">
    <property type="component" value="Unassembled WGS sequence"/>
</dbReference>
<reference evidence="1 2" key="1">
    <citation type="submission" date="2020-07" db="EMBL/GenBank/DDBJ databases">
        <title>Sequencing the genomes of 1000 actinobacteria strains.</title>
        <authorList>
            <person name="Klenk H.-P."/>
        </authorList>
    </citation>
    <scope>NUCLEOTIDE SEQUENCE [LARGE SCALE GENOMIC DNA]</scope>
    <source>
        <strain evidence="1 2">DSM 43461</strain>
    </source>
</reference>
<keyword evidence="1" id="KW-0645">Protease</keyword>
<accession>A0A7Y9GC37</accession>
<gene>
    <name evidence="1" type="ORF">BJ999_003942</name>
</gene>
<dbReference type="EMBL" id="JACCBT010000001">
    <property type="protein sequence ID" value="NYE13646.1"/>
    <property type="molecule type" value="Genomic_DNA"/>
</dbReference>
<name>A0A7Y9GC37_9ACTN</name>
<sequence length="74" mass="7951">MPELRDLVQVVELLDHDLGAADCSAQRLLGQDRREVDRVGDRQESLLPLDAEVGQIVALVGGQSGARLAMSARA</sequence>
<dbReference type="AlphaFoldDB" id="A0A7Y9GC37"/>